<dbReference type="Gene3D" id="2.60.120.10">
    <property type="entry name" value="Jelly Rolls"/>
    <property type="match status" value="1"/>
</dbReference>
<proteinExistence type="predicted"/>
<dbReference type="Proteomes" id="UP000650466">
    <property type="component" value="Unassembled WGS sequence"/>
</dbReference>
<reference evidence="4" key="1">
    <citation type="submission" date="2020-09" db="EMBL/GenBank/DDBJ databases">
        <title>Draft Genome Sequence of Paenibacillus sp. WST5.</title>
        <authorList>
            <person name="Bao Z."/>
        </authorList>
    </citation>
    <scope>NUCLEOTIDE SEQUENCE</scope>
    <source>
        <strain evidence="4">WST5</strain>
    </source>
</reference>
<dbReference type="AlphaFoldDB" id="A0A926KL33"/>
<dbReference type="EMBL" id="JACVVD010000002">
    <property type="protein sequence ID" value="MBD0379787.1"/>
    <property type="molecule type" value="Genomic_DNA"/>
</dbReference>
<dbReference type="SUPFAM" id="SSF51182">
    <property type="entry name" value="RmlC-like cupins"/>
    <property type="match status" value="1"/>
</dbReference>
<dbReference type="PANTHER" id="PTHR46390:SF1">
    <property type="entry name" value="MANNOSE-1-PHOSPHATE GUANYLYLTRANSFERASE"/>
    <property type="match status" value="1"/>
</dbReference>
<protein>
    <submittedName>
        <fullName evidence="4">Cupin domain-containing protein</fullName>
    </submittedName>
</protein>
<dbReference type="Pfam" id="PF01050">
    <property type="entry name" value="MannoseP_isomer"/>
    <property type="match status" value="1"/>
</dbReference>
<keyword evidence="5" id="KW-1185">Reference proteome</keyword>
<dbReference type="PANTHER" id="PTHR46390">
    <property type="entry name" value="MANNOSE-1-PHOSPHATE GUANYLYLTRANSFERASE"/>
    <property type="match status" value="1"/>
</dbReference>
<feature type="domain" description="Glycosyl transferase family 28 C-terminal" evidence="3">
    <location>
        <begin position="248"/>
        <end position="337"/>
    </location>
</feature>
<evidence type="ECO:0000313" key="5">
    <source>
        <dbReference type="Proteomes" id="UP000650466"/>
    </source>
</evidence>
<comment type="caution">
    <text evidence="4">The sequence shown here is derived from an EMBL/GenBank/DDBJ whole genome shotgun (WGS) entry which is preliminary data.</text>
</comment>
<dbReference type="Gene3D" id="3.40.50.2000">
    <property type="entry name" value="Glycogen Phosphorylase B"/>
    <property type="match status" value="1"/>
</dbReference>
<dbReference type="InterPro" id="IPR029044">
    <property type="entry name" value="Nucleotide-diphossugar_trans"/>
</dbReference>
<dbReference type="Pfam" id="PF04101">
    <property type="entry name" value="Glyco_tran_28_C"/>
    <property type="match status" value="1"/>
</dbReference>
<sequence length="824" mass="93303">MAYYISDYGFGHASRSIAIIRKWLERFPDSRIVICTSYSLSFLKQSLSGFPNVQFRHVLNDFGYILYHDSLEPDVNQMNQAYDEFVKRAPECIAAETIFLREAGIDLVVTDISPLPFFSADHLGIPSIGISNFTWYTAYRNILPADKLMFLQQAYHKMDHFFELAGSNEPRWGRRSKRSFGFFCREVDSAELANITAAVKQAVKALVYVGFGMKVNLESMHSWKLWDNENVSFVVSGSHPVEHPNVTVIPSGYIETQHYIAAADLIITKAGWSTAGEAVMNNKPLLIVERNVLEEDKNTSKYLIDHLHGELIQWDRLADLNLDPDTISDMKNKFPRQNRHEETVESIIDSIKEIIDTKKTEKEVGNMKLVLLSGGSGKRLWPLSNDSRSKQFLKVLRNEAGDLESMVQRVWGQVDKIGLSGSAYVATGKGQLDMIYSQLGADAPIIIEPERRDTFPAIALAATYLYSIVGVSLGEVVTVLPVDPYVEDDFFVRLKDLEQAVHDSSADIALIGVKPTYPSEKYGYIVPAEPIGEAANVEYQRVSNFREKPREDQAKLLIEQGALWNCGVFAFKLDYVMNLLIEKGLPIHYDELAKQYHKLAKISFDYEVVEKAERIFVLPYDGYWKDLGTWNTLTEEVSYNLMGKGIISDDSHNTHVLNELEIPVTVIGLSNIVVATSADGILVAEKSSSPRIKDIMKNSDQRPMYEERRWGWYRVLDYGTLKDGSQVLTKKIFINAGKNSSYQLHHKRSEAWTIIAGEGELMLNDKLIEVKAGDVIQIPIRARHAIRAVTDLEFIEVQTGTELIEEDNIRLYAEWEEIALLAVR</sequence>
<feature type="domain" description="Mannose-6-phosphate isomerase type II C-terminal" evidence="2">
    <location>
        <begin position="708"/>
        <end position="811"/>
    </location>
</feature>
<dbReference type="InterPro" id="IPR014710">
    <property type="entry name" value="RmlC-like_jellyroll"/>
</dbReference>
<dbReference type="InterPro" id="IPR001538">
    <property type="entry name" value="Man6P_isomerase-2_C"/>
</dbReference>
<dbReference type="InterPro" id="IPR011051">
    <property type="entry name" value="RmlC_Cupin_sf"/>
</dbReference>
<evidence type="ECO:0000313" key="4">
    <source>
        <dbReference type="EMBL" id="MBD0379787.1"/>
    </source>
</evidence>
<evidence type="ECO:0000259" key="1">
    <source>
        <dbReference type="Pfam" id="PF00483"/>
    </source>
</evidence>
<dbReference type="GO" id="GO:0004475">
    <property type="term" value="F:mannose-1-phosphate guanylyltransferase (GTP) activity"/>
    <property type="evidence" value="ECO:0007669"/>
    <property type="project" value="TreeGrafter"/>
</dbReference>
<evidence type="ECO:0000259" key="3">
    <source>
        <dbReference type="Pfam" id="PF04101"/>
    </source>
</evidence>
<dbReference type="Gene3D" id="3.90.550.10">
    <property type="entry name" value="Spore Coat Polysaccharide Biosynthesis Protein SpsA, Chain A"/>
    <property type="match status" value="1"/>
</dbReference>
<dbReference type="SUPFAM" id="SSF53448">
    <property type="entry name" value="Nucleotide-diphospho-sugar transferases"/>
    <property type="match status" value="1"/>
</dbReference>
<dbReference type="GO" id="GO:0005976">
    <property type="term" value="P:polysaccharide metabolic process"/>
    <property type="evidence" value="ECO:0007669"/>
    <property type="project" value="InterPro"/>
</dbReference>
<name>A0A926KL33_9BACL</name>
<dbReference type="CDD" id="cd02213">
    <property type="entry name" value="cupin_PMI_typeII_C"/>
    <property type="match status" value="1"/>
</dbReference>
<dbReference type="GO" id="GO:0016758">
    <property type="term" value="F:hexosyltransferase activity"/>
    <property type="evidence" value="ECO:0007669"/>
    <property type="project" value="InterPro"/>
</dbReference>
<gene>
    <name evidence="4" type="ORF">ICC18_06655</name>
</gene>
<dbReference type="InterPro" id="IPR007235">
    <property type="entry name" value="Glyco_trans_28_C"/>
</dbReference>
<accession>A0A926KL33</accession>
<dbReference type="InterPro" id="IPR005835">
    <property type="entry name" value="NTP_transferase_dom"/>
</dbReference>
<dbReference type="SUPFAM" id="SSF53756">
    <property type="entry name" value="UDP-Glycosyltransferase/glycogen phosphorylase"/>
    <property type="match status" value="1"/>
</dbReference>
<dbReference type="InterPro" id="IPR051161">
    <property type="entry name" value="Mannose-6P_isomerase_type2"/>
</dbReference>
<dbReference type="GO" id="GO:0009298">
    <property type="term" value="P:GDP-mannose biosynthetic process"/>
    <property type="evidence" value="ECO:0007669"/>
    <property type="project" value="TreeGrafter"/>
</dbReference>
<organism evidence="4 5">
    <name type="scientific">Paenibacillus sedimenti</name>
    <dbReference type="NCBI Taxonomy" id="2770274"/>
    <lineage>
        <taxon>Bacteria</taxon>
        <taxon>Bacillati</taxon>
        <taxon>Bacillota</taxon>
        <taxon>Bacilli</taxon>
        <taxon>Bacillales</taxon>
        <taxon>Paenibacillaceae</taxon>
        <taxon>Paenibacillus</taxon>
    </lineage>
</organism>
<feature type="domain" description="Nucleotidyl transferase" evidence="1">
    <location>
        <begin position="370"/>
        <end position="636"/>
    </location>
</feature>
<dbReference type="Pfam" id="PF00483">
    <property type="entry name" value="NTP_transferase"/>
    <property type="match status" value="1"/>
</dbReference>
<evidence type="ECO:0000259" key="2">
    <source>
        <dbReference type="Pfam" id="PF01050"/>
    </source>
</evidence>